<comment type="similarity">
    <text evidence="1">Belongs to the Gram-positive plasmids replication protein type 1 family.</text>
</comment>
<evidence type="ECO:0000313" key="4">
    <source>
        <dbReference type="Proteomes" id="UP000095594"/>
    </source>
</evidence>
<dbReference type="InterPro" id="IPR000989">
    <property type="entry name" value="Rep"/>
</dbReference>
<dbReference type="AlphaFoldDB" id="A0A174LYI3"/>
<organism evidence="3 4">
    <name type="scientific">Clostridium disporicum</name>
    <dbReference type="NCBI Taxonomy" id="84024"/>
    <lineage>
        <taxon>Bacteria</taxon>
        <taxon>Bacillati</taxon>
        <taxon>Bacillota</taxon>
        <taxon>Clostridia</taxon>
        <taxon>Eubacteriales</taxon>
        <taxon>Clostridiaceae</taxon>
        <taxon>Clostridium</taxon>
    </lineage>
</organism>
<accession>A0A174LYI3</accession>
<dbReference type="RefSeq" id="WP_055268474.1">
    <property type="nucleotide sequence ID" value="NZ_CABIXQ010000041.1"/>
</dbReference>
<evidence type="ECO:0000256" key="1">
    <source>
        <dbReference type="ARBA" id="ARBA00008909"/>
    </source>
</evidence>
<dbReference type="GO" id="GO:0006260">
    <property type="term" value="P:DNA replication"/>
    <property type="evidence" value="ECO:0007669"/>
    <property type="project" value="UniProtKB-KW"/>
</dbReference>
<dbReference type="OrthoDB" id="5540934at2"/>
<proteinExistence type="inferred from homology"/>
<name>A0A174LYI3_9CLOT</name>
<dbReference type="GO" id="GO:0003677">
    <property type="term" value="F:DNA binding"/>
    <property type="evidence" value="ECO:0007669"/>
    <property type="project" value="InterPro"/>
</dbReference>
<keyword evidence="2" id="KW-0235">DNA replication</keyword>
<dbReference type="Proteomes" id="UP000095594">
    <property type="component" value="Unassembled WGS sequence"/>
</dbReference>
<evidence type="ECO:0000256" key="2">
    <source>
        <dbReference type="ARBA" id="ARBA00022705"/>
    </source>
</evidence>
<reference evidence="3 4" key="1">
    <citation type="submission" date="2015-09" db="EMBL/GenBank/DDBJ databases">
        <authorList>
            <consortium name="Pathogen Informatics"/>
        </authorList>
    </citation>
    <scope>NUCLEOTIDE SEQUENCE [LARGE SCALE GENOMIC DNA]</scope>
    <source>
        <strain evidence="3 4">2789STDY5834856</strain>
    </source>
</reference>
<protein>
    <submittedName>
        <fullName evidence="3">Replication initiation protein REP</fullName>
    </submittedName>
</protein>
<sequence length="342" mass="41107">MDKYKEKRLRSQPFRSLIKPYVSKKSYKLINDCGNFLMFLSDRTLEKKKLNTGEFCKNRFCPMCAWRQARRDALKIAVLMEHLKLEENMQMIFLTLTTPNVTGDNLNDEINHFNKAFKKLMQRREVKRLVQGYIRKLEVTYDSKFFITPDLYKRKKKYYDYRNLGIGDKNPTYDTYNPHFHVCIAVPREYGRKSRTMQFITDNKWLEMWREACDDPSITQVKVQYIKTGRAEECKEMFELAKYTAKDSDYLLSPEVFKVFYEALKGKQLIVYSGLFKEALKLYEAGELDMYKPKDMVEYIYMLHYEWSKSNGGTYKEILKRELTKEEYEKYNKCKIEELNMD</sequence>
<dbReference type="Pfam" id="PF01446">
    <property type="entry name" value="Rep_1"/>
    <property type="match status" value="1"/>
</dbReference>
<evidence type="ECO:0000313" key="3">
    <source>
        <dbReference type="EMBL" id="CUP26750.1"/>
    </source>
</evidence>
<gene>
    <name evidence="3" type="primary">repB</name>
    <name evidence="3" type="ORF">ERS852471_03301</name>
</gene>
<dbReference type="EMBL" id="CYZX01000041">
    <property type="protein sequence ID" value="CUP26750.1"/>
    <property type="molecule type" value="Genomic_DNA"/>
</dbReference>